<protein>
    <submittedName>
        <fullName evidence="1">Uncharacterized protein</fullName>
    </submittedName>
</protein>
<keyword evidence="2" id="KW-1185">Reference proteome</keyword>
<comment type="caution">
    <text evidence="1">The sequence shown here is derived from an EMBL/GenBank/DDBJ whole genome shotgun (WGS) entry which is preliminary data.</text>
</comment>
<evidence type="ECO:0000313" key="2">
    <source>
        <dbReference type="Proteomes" id="UP001642540"/>
    </source>
</evidence>
<sequence length="162" mass="18986">MFKMNGNGSTGFIICLTGAILSIIVLGEARHIHTIGEQHQVESIPSFLLRMYDEMGREKFQQTWKEFNNRNPDQQDVFLMEDMSEEELDQLGTDFEKFALALSADPKLIELYGDFERNLSIVSFMEMDKKLMHNQAWWGRIKKFLYRKLKKLAQEMINQDAL</sequence>
<evidence type="ECO:0000313" key="1">
    <source>
        <dbReference type="EMBL" id="CAL8092658.1"/>
    </source>
</evidence>
<gene>
    <name evidence="1" type="ORF">ODALV1_LOCUS8290</name>
</gene>
<name>A0ABP1Q9N8_9HEXA</name>
<dbReference type="Proteomes" id="UP001642540">
    <property type="component" value="Unassembled WGS sequence"/>
</dbReference>
<organism evidence="1 2">
    <name type="scientific">Orchesella dallaii</name>
    <dbReference type="NCBI Taxonomy" id="48710"/>
    <lineage>
        <taxon>Eukaryota</taxon>
        <taxon>Metazoa</taxon>
        <taxon>Ecdysozoa</taxon>
        <taxon>Arthropoda</taxon>
        <taxon>Hexapoda</taxon>
        <taxon>Collembola</taxon>
        <taxon>Entomobryomorpha</taxon>
        <taxon>Entomobryoidea</taxon>
        <taxon>Orchesellidae</taxon>
        <taxon>Orchesellinae</taxon>
        <taxon>Orchesella</taxon>
    </lineage>
</organism>
<dbReference type="EMBL" id="CAXLJM020000025">
    <property type="protein sequence ID" value="CAL8092658.1"/>
    <property type="molecule type" value="Genomic_DNA"/>
</dbReference>
<reference evidence="1 2" key="1">
    <citation type="submission" date="2024-08" db="EMBL/GenBank/DDBJ databases">
        <authorList>
            <person name="Cucini C."/>
            <person name="Frati F."/>
        </authorList>
    </citation>
    <scope>NUCLEOTIDE SEQUENCE [LARGE SCALE GENOMIC DNA]</scope>
</reference>
<accession>A0ABP1Q9N8</accession>
<proteinExistence type="predicted"/>